<keyword evidence="2" id="KW-1185">Reference proteome</keyword>
<organism evidence="1 2">
    <name type="scientific">Daphnia pulex</name>
    <name type="common">Water flea</name>
    <dbReference type="NCBI Taxonomy" id="6669"/>
    <lineage>
        <taxon>Eukaryota</taxon>
        <taxon>Metazoa</taxon>
        <taxon>Ecdysozoa</taxon>
        <taxon>Arthropoda</taxon>
        <taxon>Crustacea</taxon>
        <taxon>Branchiopoda</taxon>
        <taxon>Diplostraca</taxon>
        <taxon>Cladocera</taxon>
        <taxon>Anomopoda</taxon>
        <taxon>Daphniidae</taxon>
        <taxon>Daphnia</taxon>
    </lineage>
</organism>
<dbReference type="OrthoDB" id="8063677at2759"/>
<reference evidence="1 2" key="1">
    <citation type="journal article" date="2011" name="Science">
        <title>The ecoresponsive genome of Daphnia pulex.</title>
        <authorList>
            <person name="Colbourne J.K."/>
            <person name="Pfrender M.E."/>
            <person name="Gilbert D."/>
            <person name="Thomas W.K."/>
            <person name="Tucker A."/>
            <person name="Oakley T.H."/>
            <person name="Tokishita S."/>
            <person name="Aerts A."/>
            <person name="Arnold G.J."/>
            <person name="Basu M.K."/>
            <person name="Bauer D.J."/>
            <person name="Caceres C.E."/>
            <person name="Carmel L."/>
            <person name="Casola C."/>
            <person name="Choi J.H."/>
            <person name="Detter J.C."/>
            <person name="Dong Q."/>
            <person name="Dusheyko S."/>
            <person name="Eads B.D."/>
            <person name="Frohlich T."/>
            <person name="Geiler-Samerotte K.A."/>
            <person name="Gerlach D."/>
            <person name="Hatcher P."/>
            <person name="Jogdeo S."/>
            <person name="Krijgsveld J."/>
            <person name="Kriventseva E.V."/>
            <person name="Kultz D."/>
            <person name="Laforsch C."/>
            <person name="Lindquist E."/>
            <person name="Lopez J."/>
            <person name="Manak J.R."/>
            <person name="Muller J."/>
            <person name="Pangilinan J."/>
            <person name="Patwardhan R.P."/>
            <person name="Pitluck S."/>
            <person name="Pritham E.J."/>
            <person name="Rechtsteiner A."/>
            <person name="Rho M."/>
            <person name="Rogozin I.B."/>
            <person name="Sakarya O."/>
            <person name="Salamov A."/>
            <person name="Schaack S."/>
            <person name="Shapiro H."/>
            <person name="Shiga Y."/>
            <person name="Skalitzky C."/>
            <person name="Smith Z."/>
            <person name="Souvorov A."/>
            <person name="Sung W."/>
            <person name="Tang Z."/>
            <person name="Tsuchiya D."/>
            <person name="Tu H."/>
            <person name="Vos H."/>
            <person name="Wang M."/>
            <person name="Wolf Y.I."/>
            <person name="Yamagata H."/>
            <person name="Yamada T."/>
            <person name="Ye Y."/>
            <person name="Shaw J.R."/>
            <person name="Andrews J."/>
            <person name="Crease T.J."/>
            <person name="Tang H."/>
            <person name="Lucas S.M."/>
            <person name="Robertson H.M."/>
            <person name="Bork P."/>
            <person name="Koonin E.V."/>
            <person name="Zdobnov E.M."/>
            <person name="Grigoriev I.V."/>
            <person name="Lynch M."/>
            <person name="Boore J.L."/>
        </authorList>
    </citation>
    <scope>NUCLEOTIDE SEQUENCE [LARGE SCALE GENOMIC DNA]</scope>
</reference>
<name>E9I4A0_DAPPU</name>
<evidence type="ECO:0000313" key="1">
    <source>
        <dbReference type="EMBL" id="EFX61180.1"/>
    </source>
</evidence>
<dbReference type="PhylomeDB" id="E9I4A0"/>
<dbReference type="InParanoid" id="E9I4A0"/>
<protein>
    <submittedName>
        <fullName evidence="1">Uncharacterized protein</fullName>
    </submittedName>
</protein>
<evidence type="ECO:0000313" key="2">
    <source>
        <dbReference type="Proteomes" id="UP000000305"/>
    </source>
</evidence>
<sequence length="79" mass="8902">MTTMRDVSNIAKFNGQNLPTWKLGCWILFQQHNLVKLVIGEETLPVETKNADGIVTNAAAIATWHEKDTSFSQLFHCNN</sequence>
<dbReference type="Proteomes" id="UP000000305">
    <property type="component" value="Unassembled WGS sequence"/>
</dbReference>
<dbReference type="KEGG" id="dpx:DAPPUDRAFT_340491"/>
<proteinExistence type="predicted"/>
<gene>
    <name evidence="1" type="ORF">DAPPUDRAFT_340491</name>
</gene>
<dbReference type="EMBL" id="GL734953">
    <property type="protein sequence ID" value="EFX61180.1"/>
    <property type="molecule type" value="Genomic_DNA"/>
</dbReference>
<accession>E9I4A0</accession>
<dbReference type="AlphaFoldDB" id="E9I4A0"/>
<dbReference type="HOGENOM" id="CLU_141401_1_0_1"/>